<sequence>MFIMILMGLLVFSGMALDLALVQYRRQELDLAARTVAVAAAQQLNGKTSGIDNALAKGAEALADLRYRYGARRLAWRDDMLSFGATPTGGWQSADAARAAAAGLLFVRADTGKLDAAVGSVALFIIRLLHSSMQSVAVAATAVAGRSGIDVMPLAVCAMSEAAGAKRLNTGPPATEELVEYGFRRGVAYDLMQLNPDGVVPVSFVIHPTLAAGQAGGAGVAAGLSDAVVGPHVCTGQLGITTLQGGKLMVAQPFPLAALYRQLNSRFAQYENNLCAAATAVVDRNSRPYLRDGGVPWMAATPNEQGAQVITSGGKRRTIADLSPAPAGTDPKAYGPLWAYARAVPFSEWKEGVDEPAAGYATFGAGDWASLYAPGAPAAKSYPGTIPYQSTSGTNFQAPPLVQKGVTNRRVLNVPLLACPVAAGGPEPATVLAIGKFLMTVPATPTTLYAEFGGLAPEHTLGGPVELYR</sequence>
<proteinExistence type="predicted"/>
<dbReference type="EMBL" id="CP140152">
    <property type="protein sequence ID" value="WQH07302.1"/>
    <property type="molecule type" value="Genomic_DNA"/>
</dbReference>
<gene>
    <name evidence="1" type="ORF">SR858_13485</name>
</gene>
<protein>
    <submittedName>
        <fullName evidence="1">Pilus assembly protein TadE</fullName>
    </submittedName>
</protein>
<name>A0ABZ0Y5G9_9BURK</name>
<dbReference type="Proteomes" id="UP001326110">
    <property type="component" value="Chromosome"/>
</dbReference>
<dbReference type="RefSeq" id="WP_019924358.1">
    <property type="nucleotide sequence ID" value="NZ_CP140152.1"/>
</dbReference>
<evidence type="ECO:0000313" key="2">
    <source>
        <dbReference type="Proteomes" id="UP001326110"/>
    </source>
</evidence>
<reference evidence="1 2" key="1">
    <citation type="submission" date="2023-11" db="EMBL/GenBank/DDBJ databases">
        <title>MicrobeMod: A computational toolkit for identifying prokaryotic methylation and restriction-modification with nanopore sequencing.</title>
        <authorList>
            <person name="Crits-Christoph A."/>
            <person name="Kang S.C."/>
            <person name="Lee H."/>
            <person name="Ostrov N."/>
        </authorList>
    </citation>
    <scope>NUCLEOTIDE SEQUENCE [LARGE SCALE GENOMIC DNA]</scope>
    <source>
        <strain evidence="1 2">ATCC 25935</strain>
    </source>
</reference>
<accession>A0ABZ0Y5G9</accession>
<keyword evidence="2" id="KW-1185">Reference proteome</keyword>
<organism evidence="1 2">
    <name type="scientific">Duganella zoogloeoides</name>
    <dbReference type="NCBI Taxonomy" id="75659"/>
    <lineage>
        <taxon>Bacteria</taxon>
        <taxon>Pseudomonadati</taxon>
        <taxon>Pseudomonadota</taxon>
        <taxon>Betaproteobacteria</taxon>
        <taxon>Burkholderiales</taxon>
        <taxon>Oxalobacteraceae</taxon>
        <taxon>Telluria group</taxon>
        <taxon>Duganella</taxon>
    </lineage>
</organism>
<evidence type="ECO:0000313" key="1">
    <source>
        <dbReference type="EMBL" id="WQH07302.1"/>
    </source>
</evidence>